<organism evidence="2 3">
    <name type="scientific">Chitinophaga caseinilytica</name>
    <dbReference type="NCBI Taxonomy" id="2267521"/>
    <lineage>
        <taxon>Bacteria</taxon>
        <taxon>Pseudomonadati</taxon>
        <taxon>Bacteroidota</taxon>
        <taxon>Chitinophagia</taxon>
        <taxon>Chitinophagales</taxon>
        <taxon>Chitinophagaceae</taxon>
        <taxon>Chitinophaga</taxon>
    </lineage>
</organism>
<reference evidence="2 3" key="1">
    <citation type="submission" date="2024-03" db="EMBL/GenBank/DDBJ databases">
        <title>Chitinophaga caseinilytica sp. nov., a casein hydrolysing bacterium isolated from forest soil.</title>
        <authorList>
            <person name="Lee D.S."/>
            <person name="Han D.M."/>
            <person name="Baek J.H."/>
            <person name="Choi D.G."/>
            <person name="Jeon J.H."/>
            <person name="Jeon C.O."/>
        </authorList>
    </citation>
    <scope>NUCLEOTIDE SEQUENCE [LARGE SCALE GENOMIC DNA]</scope>
    <source>
        <strain evidence="2 3">KACC 19118</strain>
    </source>
</reference>
<dbReference type="Proteomes" id="UP001449657">
    <property type="component" value="Chromosome"/>
</dbReference>
<keyword evidence="1" id="KW-0732">Signal</keyword>
<sequence length="212" mass="23148">MKARLLLAVAVLAFSACTKEKSKETPIKGTTCDYAPYFTGATFSYNMVDGSTDTLRYTLLVKGDSMISGQPWRVLEDVDMGDKSLFRCGGGEYETMADFSDIPGAQADKFHTVYLRDNLPPGGSWTESVLVDIPILGKVNVTVTHTIIQKGAPKTTKQGQTFDDVIGVRTEASVPPVYPAQEIFTNFYAKGVGLIQLESPTDTTYITSYVFP</sequence>
<protein>
    <submittedName>
        <fullName evidence="2">Uncharacterized protein</fullName>
    </submittedName>
</protein>
<gene>
    <name evidence="2" type="ORF">WJU22_04070</name>
</gene>
<dbReference type="PROSITE" id="PS51257">
    <property type="entry name" value="PROKAR_LIPOPROTEIN"/>
    <property type="match status" value="1"/>
</dbReference>
<keyword evidence="3" id="KW-1185">Reference proteome</keyword>
<dbReference type="EMBL" id="CP150096">
    <property type="protein sequence ID" value="WZN47354.1"/>
    <property type="molecule type" value="Genomic_DNA"/>
</dbReference>
<evidence type="ECO:0000313" key="3">
    <source>
        <dbReference type="Proteomes" id="UP001449657"/>
    </source>
</evidence>
<name>A0ABZ2Z6F0_9BACT</name>
<proteinExistence type="predicted"/>
<dbReference type="RefSeq" id="WP_341841997.1">
    <property type="nucleotide sequence ID" value="NZ_CP149792.1"/>
</dbReference>
<evidence type="ECO:0000313" key="2">
    <source>
        <dbReference type="EMBL" id="WZN47354.1"/>
    </source>
</evidence>
<feature type="signal peptide" evidence="1">
    <location>
        <begin position="1"/>
        <end position="18"/>
    </location>
</feature>
<evidence type="ECO:0000256" key="1">
    <source>
        <dbReference type="SAM" id="SignalP"/>
    </source>
</evidence>
<feature type="chain" id="PRO_5045113413" evidence="1">
    <location>
        <begin position="19"/>
        <end position="212"/>
    </location>
</feature>
<accession>A0ABZ2Z6F0</accession>